<dbReference type="EMBL" id="DROD01000014">
    <property type="protein sequence ID" value="HHJ51600.1"/>
    <property type="molecule type" value="Genomic_DNA"/>
</dbReference>
<dbReference type="Proteomes" id="UP000886124">
    <property type="component" value="Unassembled WGS sequence"/>
</dbReference>
<dbReference type="PANTHER" id="PTHR33798:SF5">
    <property type="entry name" value="FLAVIN REDUCTASE LIKE DOMAIN-CONTAINING PROTEIN"/>
    <property type="match status" value="1"/>
</dbReference>
<keyword evidence="3" id="KW-0288">FMN</keyword>
<protein>
    <submittedName>
        <fullName evidence="6">Flavin reductase family protein</fullName>
    </submittedName>
</protein>
<dbReference type="InterPro" id="IPR002563">
    <property type="entry name" value="Flavin_Rdtase-like_dom"/>
</dbReference>
<dbReference type="SMART" id="SM00903">
    <property type="entry name" value="Flavin_Reduct"/>
    <property type="match status" value="1"/>
</dbReference>
<dbReference type="AlphaFoldDB" id="A0A7V5UDT4"/>
<dbReference type="Gene3D" id="2.30.110.10">
    <property type="entry name" value="Electron Transport, Fmn-binding Protein, Chain A"/>
    <property type="match status" value="1"/>
</dbReference>
<evidence type="ECO:0000256" key="1">
    <source>
        <dbReference type="ARBA" id="ARBA00001917"/>
    </source>
</evidence>
<dbReference type="PANTHER" id="PTHR33798">
    <property type="entry name" value="FLAVOPROTEIN OXYGENASE"/>
    <property type="match status" value="1"/>
</dbReference>
<feature type="domain" description="Flavin reductase like" evidence="5">
    <location>
        <begin position="22"/>
        <end position="170"/>
    </location>
</feature>
<dbReference type="InterPro" id="IPR012349">
    <property type="entry name" value="Split_barrel_FMN-bd"/>
</dbReference>
<comment type="cofactor">
    <cofactor evidence="1">
        <name>FMN</name>
        <dbReference type="ChEBI" id="CHEBI:58210"/>
    </cofactor>
</comment>
<evidence type="ECO:0000256" key="3">
    <source>
        <dbReference type="ARBA" id="ARBA00022643"/>
    </source>
</evidence>
<reference evidence="6" key="1">
    <citation type="journal article" date="2020" name="mSystems">
        <title>Genome- and Community-Level Interaction Insights into Carbon Utilization and Element Cycling Functions of Hydrothermarchaeota in Hydrothermal Sediment.</title>
        <authorList>
            <person name="Zhou Z."/>
            <person name="Liu Y."/>
            <person name="Xu W."/>
            <person name="Pan J."/>
            <person name="Luo Z.H."/>
            <person name="Li M."/>
        </authorList>
    </citation>
    <scope>NUCLEOTIDE SEQUENCE [LARGE SCALE GENOMIC DNA]</scope>
    <source>
        <strain evidence="6">HyVt-527</strain>
    </source>
</reference>
<dbReference type="GO" id="GO:0010181">
    <property type="term" value="F:FMN binding"/>
    <property type="evidence" value="ECO:0007669"/>
    <property type="project" value="InterPro"/>
</dbReference>
<evidence type="ECO:0000259" key="5">
    <source>
        <dbReference type="SMART" id="SM00903"/>
    </source>
</evidence>
<evidence type="ECO:0000256" key="2">
    <source>
        <dbReference type="ARBA" id="ARBA00022630"/>
    </source>
</evidence>
<organism evidence="6">
    <name type="scientific">Caldithrix abyssi</name>
    <dbReference type="NCBI Taxonomy" id="187145"/>
    <lineage>
        <taxon>Bacteria</taxon>
        <taxon>Pseudomonadati</taxon>
        <taxon>Calditrichota</taxon>
        <taxon>Calditrichia</taxon>
        <taxon>Calditrichales</taxon>
        <taxon>Calditrichaceae</taxon>
        <taxon>Caldithrix</taxon>
    </lineage>
</organism>
<comment type="similarity">
    <text evidence="4">Belongs to the flavoredoxin family.</text>
</comment>
<dbReference type="Pfam" id="PF01613">
    <property type="entry name" value="Flavin_Reduct"/>
    <property type="match status" value="1"/>
</dbReference>
<dbReference type="GO" id="GO:0016646">
    <property type="term" value="F:oxidoreductase activity, acting on the CH-NH group of donors, NAD or NADP as acceptor"/>
    <property type="evidence" value="ECO:0007669"/>
    <property type="project" value="UniProtKB-ARBA"/>
</dbReference>
<proteinExistence type="inferred from homology"/>
<keyword evidence="2" id="KW-0285">Flavoprotein</keyword>
<gene>
    <name evidence="6" type="ORF">ENJ89_00270</name>
</gene>
<evidence type="ECO:0000256" key="4">
    <source>
        <dbReference type="ARBA" id="ARBA00038054"/>
    </source>
</evidence>
<evidence type="ECO:0000313" key="6">
    <source>
        <dbReference type="EMBL" id="HHJ51600.1"/>
    </source>
</evidence>
<dbReference type="SUPFAM" id="SSF50475">
    <property type="entry name" value="FMN-binding split barrel"/>
    <property type="match status" value="1"/>
</dbReference>
<sequence>MIIKPEELSVREVYQWMIGCIMPRPIAFVSTVSAQGVLNLAPFSYFNGVTSKPPTVCFAPARTRDGGKKDTLINIEQTGEFVVNTVHEDLLEPMKRTAETFEPEVDEFSVAGLTPAPSQRVKVPRVAEALISMECRLYRIVPIGAAEAGAGFLVIGEVLLIHVADRILSRGQIDPAKLRPVGRLNGRKYTKLGEVI</sequence>
<accession>A0A7V5UDT4</accession>
<name>A0A7V5UDT4_CALAY</name>
<comment type="caution">
    <text evidence="6">The sequence shown here is derived from an EMBL/GenBank/DDBJ whole genome shotgun (WGS) entry which is preliminary data.</text>
</comment>